<evidence type="ECO:0000313" key="2">
    <source>
        <dbReference type="EMBL" id="KAF7338274.1"/>
    </source>
</evidence>
<dbReference type="GO" id="GO:0005634">
    <property type="term" value="C:nucleus"/>
    <property type="evidence" value="ECO:0007669"/>
    <property type="project" value="TreeGrafter"/>
</dbReference>
<comment type="caution">
    <text evidence="2">The sequence shown here is derived from an EMBL/GenBank/DDBJ whole genome shotgun (WGS) entry which is preliminary data.</text>
</comment>
<sequence length="379" mass="41052">MNLGLGDYGSDSENGGDSDNDTPVPSVSAKMLKPAPSTTKMALPPPKQKKKVTIGLPALKPMDDETDDLKDERPPAKKPRLEAGAGKSSLLSMLPAPKQKNPVLPPPERVLGGGSGPGLVFNTSRPTAKEVSTEADGGQQEASAAESSTSFSFRPPSLAKGRSNISLEEGATNAPPRTAPKVSSAPAVDFFSLVKQRLHPRLQIRLLRPHLLLFLRCPPPPVIPKFEPPEPTPTDPYPGYYTLPSGAWAAYDPEYYAKFAKKWQAEYNAHVRALEKGQVKGFEGLDNAAVEEVDAMKEMEKAKLEMQERESRKAVTRGADGAPAAPNIKLTASKQSGIARSRHQLATMLHQAYTNREALEEKIAEGRRNRKEAGNKYGF</sequence>
<evidence type="ECO:0000256" key="1">
    <source>
        <dbReference type="SAM" id="MobiDB-lite"/>
    </source>
</evidence>
<protein>
    <recommendedName>
        <fullName evidence="4">Mitotic checkpoint regulator, MAD2B-interacting-domain-containing protein</fullName>
    </recommendedName>
</protein>
<accession>A0A8H7CHV8</accession>
<dbReference type="InterPro" id="IPR018800">
    <property type="entry name" value="PRCC"/>
</dbReference>
<feature type="compositionally biased region" description="Basic and acidic residues" evidence="1">
    <location>
        <begin position="70"/>
        <end position="81"/>
    </location>
</feature>
<dbReference type="Proteomes" id="UP000620124">
    <property type="component" value="Unassembled WGS sequence"/>
</dbReference>
<organism evidence="2 3">
    <name type="scientific">Mycena venus</name>
    <dbReference type="NCBI Taxonomy" id="2733690"/>
    <lineage>
        <taxon>Eukaryota</taxon>
        <taxon>Fungi</taxon>
        <taxon>Dikarya</taxon>
        <taxon>Basidiomycota</taxon>
        <taxon>Agaricomycotina</taxon>
        <taxon>Agaricomycetes</taxon>
        <taxon>Agaricomycetidae</taxon>
        <taxon>Agaricales</taxon>
        <taxon>Marasmiineae</taxon>
        <taxon>Mycenaceae</taxon>
        <taxon>Mycena</taxon>
    </lineage>
</organism>
<dbReference type="AlphaFoldDB" id="A0A8H7CHV8"/>
<feature type="region of interest" description="Disordered" evidence="1">
    <location>
        <begin position="1"/>
        <end position="161"/>
    </location>
</feature>
<keyword evidence="3" id="KW-1185">Reference proteome</keyword>
<proteinExistence type="predicted"/>
<dbReference type="Pfam" id="PF10253">
    <property type="entry name" value="PRCC"/>
    <property type="match status" value="1"/>
</dbReference>
<feature type="region of interest" description="Disordered" evidence="1">
    <location>
        <begin position="306"/>
        <end position="328"/>
    </location>
</feature>
<gene>
    <name evidence="2" type="ORF">MVEN_02052800</name>
</gene>
<evidence type="ECO:0008006" key="4">
    <source>
        <dbReference type="Google" id="ProtNLM"/>
    </source>
</evidence>
<dbReference type="PANTHER" id="PTHR13621">
    <property type="entry name" value="PROLINE-RICH PROTEIN PRCC"/>
    <property type="match status" value="1"/>
</dbReference>
<dbReference type="EMBL" id="JACAZI010000021">
    <property type="protein sequence ID" value="KAF7338274.1"/>
    <property type="molecule type" value="Genomic_DNA"/>
</dbReference>
<evidence type="ECO:0000313" key="3">
    <source>
        <dbReference type="Proteomes" id="UP000620124"/>
    </source>
</evidence>
<feature type="compositionally biased region" description="Low complexity" evidence="1">
    <location>
        <begin position="141"/>
        <end position="153"/>
    </location>
</feature>
<dbReference type="PANTHER" id="PTHR13621:SF2">
    <property type="entry name" value="PROLINE-RICH PROTEIN PRCC"/>
    <property type="match status" value="1"/>
</dbReference>
<reference evidence="2" key="1">
    <citation type="submission" date="2020-05" db="EMBL/GenBank/DDBJ databases">
        <title>Mycena genomes resolve the evolution of fungal bioluminescence.</title>
        <authorList>
            <person name="Tsai I.J."/>
        </authorList>
    </citation>
    <scope>NUCLEOTIDE SEQUENCE</scope>
    <source>
        <strain evidence="2">CCC161011</strain>
    </source>
</reference>
<feature type="region of interest" description="Disordered" evidence="1">
    <location>
        <begin position="360"/>
        <end position="379"/>
    </location>
</feature>
<dbReference type="OrthoDB" id="2555634at2759"/>
<name>A0A8H7CHV8_9AGAR</name>